<dbReference type="InterPro" id="IPR036640">
    <property type="entry name" value="ABC1_TM_sf"/>
</dbReference>
<dbReference type="Pfam" id="PF00005">
    <property type="entry name" value="ABC_tran"/>
    <property type="match status" value="1"/>
</dbReference>
<dbReference type="GO" id="GO:0005524">
    <property type="term" value="F:ATP binding"/>
    <property type="evidence" value="ECO:0007669"/>
    <property type="project" value="UniProtKB-KW"/>
</dbReference>
<dbReference type="PROSITE" id="PS50893">
    <property type="entry name" value="ABC_TRANSPORTER_2"/>
    <property type="match status" value="1"/>
</dbReference>
<keyword evidence="4" id="KW-0472">Membrane</keyword>
<sequence length="588" mass="63837">MPTLNLYGIALKAQSGGIVLLVAISGIVNLLMLTGSIYMIQIYDRVLPSGSIVTLLGLFGIVLLLYCFLGLFDLTRQRLLARISVRMDLALGAACFGDWISVQEHSRAQGGGELSPLQQLVHLRRLLSSPAFVCVCDMPFVPIFLVALYLIHPWLGTMVLAAAALACGMVVFGRWLTRRTGIASVAQDTILTDMSYQSRRLTEPLRAMRMEDDLAAYWLGLQRSSLVWHQRLHFAPEALAAFSKTFRLMLQSAILTVGAVLVIQGKISAGMIMAASILAGRVLAPIDQITGGWRLIAGGWAAHRQLHTYFEHYAPTLEAVELPAPTGRISVSSVSQTPAPPRGDGSQYSLQDITFDLQPGDGLCILGGLDAGKSALAKLLVGISPPTSGEVRFDAVKLSLWPSSQIGPAIGYLPEVVELLPATIFDNISRFRAEATDTQAINAAKLARVHDEIMALPDGYSTFLGRGEQSVLSQAQLQKIGLARTLVFDPALIVMDDPRRSLCRCPDVEEIVHDVTRHMRNRNCTVVITARQPCAISALNKVLILSDGRMKRFGPTEEVLGQPYPARVAAKVRALPSRGNDTSQVGNR</sequence>
<dbReference type="InterPro" id="IPR039421">
    <property type="entry name" value="Type_1_exporter"/>
</dbReference>
<keyword evidence="5" id="KW-0547">Nucleotide-binding</keyword>
<evidence type="ECO:0000256" key="2">
    <source>
        <dbReference type="ARBA" id="ARBA00022692"/>
    </source>
</evidence>
<gene>
    <name evidence="5" type="ORF">ENH63_09885</name>
</gene>
<evidence type="ECO:0000256" key="1">
    <source>
        <dbReference type="ARBA" id="ARBA00004651"/>
    </source>
</evidence>
<dbReference type="InterPro" id="IPR011527">
    <property type="entry name" value="ABC1_TM_dom"/>
</dbReference>
<dbReference type="SUPFAM" id="SSF90123">
    <property type="entry name" value="ABC transporter transmembrane region"/>
    <property type="match status" value="1"/>
</dbReference>
<comment type="subcellular location">
    <subcellularLocation>
        <location evidence="1">Cell membrane</location>
        <topology evidence="1">Multi-pass membrane protein</topology>
    </subcellularLocation>
</comment>
<dbReference type="PROSITE" id="PS50929">
    <property type="entry name" value="ABC_TM1F"/>
    <property type="match status" value="1"/>
</dbReference>
<dbReference type="InterPro" id="IPR003439">
    <property type="entry name" value="ABC_transporter-like_ATP-bd"/>
</dbReference>
<reference evidence="5" key="1">
    <citation type="journal article" date="2020" name="mSystems">
        <title>Genome- and Community-Level Interaction Insights into Carbon Utilization and Element Cycling Functions of Hydrothermarchaeota in Hydrothermal Sediment.</title>
        <authorList>
            <person name="Zhou Z."/>
            <person name="Liu Y."/>
            <person name="Xu W."/>
            <person name="Pan J."/>
            <person name="Luo Z.H."/>
            <person name="Li M."/>
        </authorList>
    </citation>
    <scope>NUCLEOTIDE SEQUENCE [LARGE SCALE GENOMIC DNA]</scope>
    <source>
        <strain evidence="5">HyVt-323</strain>
    </source>
</reference>
<comment type="caution">
    <text evidence="5">The sequence shown here is derived from an EMBL/GenBank/DDBJ whole genome shotgun (WGS) entry which is preliminary data.</text>
</comment>
<dbReference type="AlphaFoldDB" id="A0A7V1A6H3"/>
<name>A0A7V1A6H3_9RHOB</name>
<dbReference type="GO" id="GO:0005886">
    <property type="term" value="C:plasma membrane"/>
    <property type="evidence" value="ECO:0007669"/>
    <property type="project" value="UniProtKB-SubCell"/>
</dbReference>
<dbReference type="PANTHER" id="PTHR43394">
    <property type="entry name" value="ATP-DEPENDENT PERMEASE MDL1, MITOCHONDRIAL"/>
    <property type="match status" value="1"/>
</dbReference>
<dbReference type="Gene3D" id="3.40.50.300">
    <property type="entry name" value="P-loop containing nucleotide triphosphate hydrolases"/>
    <property type="match status" value="1"/>
</dbReference>
<dbReference type="SUPFAM" id="SSF52540">
    <property type="entry name" value="P-loop containing nucleoside triphosphate hydrolases"/>
    <property type="match status" value="1"/>
</dbReference>
<keyword evidence="3" id="KW-1133">Transmembrane helix</keyword>
<dbReference type="Proteomes" id="UP000885704">
    <property type="component" value="Unassembled WGS sequence"/>
</dbReference>
<keyword evidence="2" id="KW-0812">Transmembrane</keyword>
<dbReference type="EMBL" id="DRFN01000023">
    <property type="protein sequence ID" value="HDZ52061.1"/>
    <property type="molecule type" value="Genomic_DNA"/>
</dbReference>
<dbReference type="GO" id="GO:0016887">
    <property type="term" value="F:ATP hydrolysis activity"/>
    <property type="evidence" value="ECO:0007669"/>
    <property type="project" value="InterPro"/>
</dbReference>
<dbReference type="RefSeq" id="WP_237272557.1">
    <property type="nucleotide sequence ID" value="NZ_CAXBMM010000077.1"/>
</dbReference>
<evidence type="ECO:0000256" key="4">
    <source>
        <dbReference type="ARBA" id="ARBA00023136"/>
    </source>
</evidence>
<evidence type="ECO:0000256" key="3">
    <source>
        <dbReference type="ARBA" id="ARBA00022989"/>
    </source>
</evidence>
<accession>A0A7V1A6H3</accession>
<dbReference type="GO" id="GO:0015421">
    <property type="term" value="F:ABC-type oligopeptide transporter activity"/>
    <property type="evidence" value="ECO:0007669"/>
    <property type="project" value="TreeGrafter"/>
</dbReference>
<keyword evidence="5" id="KW-0067">ATP-binding</keyword>
<protein>
    <submittedName>
        <fullName evidence="5">ATP-binding cassette domain-containing protein</fullName>
    </submittedName>
</protein>
<dbReference type="PANTHER" id="PTHR43394:SF1">
    <property type="entry name" value="ATP-BINDING CASSETTE SUB-FAMILY B MEMBER 10, MITOCHONDRIAL"/>
    <property type="match status" value="1"/>
</dbReference>
<dbReference type="Gene3D" id="1.20.1560.10">
    <property type="entry name" value="ABC transporter type 1, transmembrane domain"/>
    <property type="match status" value="1"/>
</dbReference>
<proteinExistence type="predicted"/>
<evidence type="ECO:0000313" key="5">
    <source>
        <dbReference type="EMBL" id="HDZ52061.1"/>
    </source>
</evidence>
<organism evidence="5">
    <name type="scientific">Sulfitobacter litoralis</name>
    <dbReference type="NCBI Taxonomy" id="335975"/>
    <lineage>
        <taxon>Bacteria</taxon>
        <taxon>Pseudomonadati</taxon>
        <taxon>Pseudomonadota</taxon>
        <taxon>Alphaproteobacteria</taxon>
        <taxon>Rhodobacterales</taxon>
        <taxon>Roseobacteraceae</taxon>
        <taxon>Sulfitobacter</taxon>
    </lineage>
</organism>
<dbReference type="InterPro" id="IPR027417">
    <property type="entry name" value="P-loop_NTPase"/>
</dbReference>